<gene>
    <name evidence="1" type="ORF">RF11_15050</name>
</gene>
<protein>
    <recommendedName>
        <fullName evidence="3">Reverse transcriptase/retrotransposon-derived protein RNase H-like domain-containing protein</fullName>
    </recommendedName>
</protein>
<reference evidence="1 2" key="1">
    <citation type="journal article" date="2014" name="Genome Biol. Evol.">
        <title>The genome of the myxosporean Thelohanellus kitauei shows adaptations to nutrient acquisition within its fish host.</title>
        <authorList>
            <person name="Yang Y."/>
            <person name="Xiong J."/>
            <person name="Zhou Z."/>
            <person name="Huo F."/>
            <person name="Miao W."/>
            <person name="Ran C."/>
            <person name="Liu Y."/>
            <person name="Zhang J."/>
            <person name="Feng J."/>
            <person name="Wang M."/>
            <person name="Wang M."/>
            <person name="Wang L."/>
            <person name="Yao B."/>
        </authorList>
    </citation>
    <scope>NUCLEOTIDE SEQUENCE [LARGE SCALE GENOMIC DNA]</scope>
    <source>
        <strain evidence="1">Wuqing</strain>
    </source>
</reference>
<name>A0A0C2M9Y0_THEKT</name>
<dbReference type="AlphaFoldDB" id="A0A0C2M9Y0"/>
<accession>A0A0C2M9Y0</accession>
<comment type="caution">
    <text evidence="1">The sequence shown here is derived from an EMBL/GenBank/DDBJ whole genome shotgun (WGS) entry which is preliminary data.</text>
</comment>
<dbReference type="Proteomes" id="UP000031668">
    <property type="component" value="Unassembled WGS sequence"/>
</dbReference>
<dbReference type="EMBL" id="JWZT01004591">
    <property type="protein sequence ID" value="KII63815.1"/>
    <property type="molecule type" value="Genomic_DNA"/>
</dbReference>
<proteinExistence type="predicted"/>
<organism evidence="1 2">
    <name type="scientific">Thelohanellus kitauei</name>
    <name type="common">Myxosporean</name>
    <dbReference type="NCBI Taxonomy" id="669202"/>
    <lineage>
        <taxon>Eukaryota</taxon>
        <taxon>Metazoa</taxon>
        <taxon>Cnidaria</taxon>
        <taxon>Myxozoa</taxon>
        <taxon>Myxosporea</taxon>
        <taxon>Bivalvulida</taxon>
        <taxon>Platysporina</taxon>
        <taxon>Myxobolidae</taxon>
        <taxon>Thelohanellus</taxon>
    </lineage>
</organism>
<evidence type="ECO:0000313" key="2">
    <source>
        <dbReference type="Proteomes" id="UP000031668"/>
    </source>
</evidence>
<evidence type="ECO:0000313" key="1">
    <source>
        <dbReference type="EMBL" id="KII63815.1"/>
    </source>
</evidence>
<dbReference type="SUPFAM" id="SSF56672">
    <property type="entry name" value="DNA/RNA polymerases"/>
    <property type="match status" value="1"/>
</dbReference>
<sequence>MFLGHIILEQGIRAEKRRINGMLHLIEPQTVHHVDKNGYALAEDIKSNALLTIPDITKEFYIDTDASIVAIGAAKYSRYPRYNCTNTRRELLSIVKALEHYRSIILGSTIIRWKLIIEEVTLNIKYLSEEIDLFSDTSSRCNYIDAYKDESSMTNLTQNGLTFDTMTNAGISPQTSLAIYQLVSSLVSTLNASFGSTHSSIGTSSYRQMDPNLWNSYQNYERSSMYIFILRISKSDQLKRNKAHILFIVQADSLRNGGAYRSRHQFRSQAFLPIKCDLLSAVYALAFIEA</sequence>
<evidence type="ECO:0008006" key="3">
    <source>
        <dbReference type="Google" id="ProtNLM"/>
    </source>
</evidence>
<keyword evidence="2" id="KW-1185">Reference proteome</keyword>
<dbReference type="InterPro" id="IPR043502">
    <property type="entry name" value="DNA/RNA_pol_sf"/>
</dbReference>